<dbReference type="AlphaFoldDB" id="E0SQQ8"/>
<dbReference type="STRING" id="583356.Igag_0284"/>
<gene>
    <name evidence="2" type="ordered locus">Igag_0284</name>
</gene>
<dbReference type="Gene3D" id="3.20.20.210">
    <property type="match status" value="1"/>
</dbReference>
<dbReference type="SUPFAM" id="SSF51726">
    <property type="entry name" value="UROD/MetE-like"/>
    <property type="match status" value="1"/>
</dbReference>
<dbReference type="GO" id="GO:0009086">
    <property type="term" value="P:methionine biosynthetic process"/>
    <property type="evidence" value="ECO:0007669"/>
    <property type="project" value="InterPro"/>
</dbReference>
<feature type="domain" description="Cobalamin-independent methionine synthase MetE C-terminal/archaeal" evidence="1">
    <location>
        <begin position="144"/>
        <end position="317"/>
    </location>
</feature>
<evidence type="ECO:0000313" key="3">
    <source>
        <dbReference type="Proteomes" id="UP000001304"/>
    </source>
</evidence>
<organism evidence="2 3">
    <name type="scientific">Ignisphaera aggregans (strain DSM 17230 / JCM 13409 / AQ1.S1)</name>
    <dbReference type="NCBI Taxonomy" id="583356"/>
    <lineage>
        <taxon>Archaea</taxon>
        <taxon>Thermoproteota</taxon>
        <taxon>Thermoprotei</taxon>
        <taxon>Desulfurococcales</taxon>
        <taxon>Desulfurococcaceae</taxon>
        <taxon>Ignisphaera</taxon>
    </lineage>
</organism>
<dbReference type="Pfam" id="PF01717">
    <property type="entry name" value="Meth_synt_2"/>
    <property type="match status" value="1"/>
</dbReference>
<keyword evidence="3" id="KW-1185">Reference proteome</keyword>
<name>E0SQQ8_IGNAA</name>
<dbReference type="InterPro" id="IPR002629">
    <property type="entry name" value="Met_Synth_C/arc"/>
</dbReference>
<accession>E0SQQ8</accession>
<protein>
    <submittedName>
        <fullName evidence="2">Methionine synthase vitamin-B12 independent</fullName>
    </submittedName>
</protein>
<sequence length="324" mass="37399">MRSSHVGSFPLSYSDENIRRIIDDMAKIGLDVPPYPQLRSFIEIYLQPLEIHGVVYRNREFFFSREELLDLTKVRYFHIDDAEIAMKYIRERNIVFKGIRAPITGAFTLASRIYLSEDISKGISSTALANKDILKMFFIGFVENMVRYVAELGYNIIFIDEPSLSLVIGRRRMLFNYREEDIVEYLDRVSSIGGVEFGIHICGPIHRKILEVVAQAPRIRYISLEFHDTSENLEVIDRTIIEKYDKIISPGVVSAKKIQIEELDNILEILRKSYEKTGGRIDLISGDCGFGGFRGVLKDEEREYMVAIKKLENIVKAIKQFHIS</sequence>
<reference evidence="2 3" key="1">
    <citation type="journal article" date="2010" name="Stand. Genomic Sci.">
        <title>Complete genome sequence of Ignisphaera aggregans type strain (AQ1.S1).</title>
        <authorList>
            <person name="Goker M."/>
            <person name="Held B."/>
            <person name="Lapidus A."/>
            <person name="Nolan M."/>
            <person name="Spring S."/>
            <person name="Yasawong M."/>
            <person name="Lucas S."/>
            <person name="Glavina Del Rio T."/>
            <person name="Tice H."/>
            <person name="Cheng J.F."/>
            <person name="Goodwin L."/>
            <person name="Tapia R."/>
            <person name="Pitluck S."/>
            <person name="Liolios K."/>
            <person name="Ivanova N."/>
            <person name="Mavromatis K."/>
            <person name="Mikhailova N."/>
            <person name="Pati A."/>
            <person name="Chen A."/>
            <person name="Palaniappan K."/>
            <person name="Brambilla E."/>
            <person name="Land M."/>
            <person name="Hauser L."/>
            <person name="Chang Y.J."/>
            <person name="Jeffries C.D."/>
            <person name="Brettin T."/>
            <person name="Detter J.C."/>
            <person name="Han C."/>
            <person name="Rohde M."/>
            <person name="Sikorski J."/>
            <person name="Woyke T."/>
            <person name="Bristow J."/>
            <person name="Eisen J.A."/>
            <person name="Markowitz V."/>
            <person name="Hugenholtz P."/>
            <person name="Kyrpides N.C."/>
            <person name="Klenk H.P."/>
        </authorList>
    </citation>
    <scope>NUCLEOTIDE SEQUENCE [LARGE SCALE GENOMIC DNA]</scope>
    <source>
        <strain evidence="3">DSM 17230 / JCM 13409 / AQ1.S1</strain>
    </source>
</reference>
<dbReference type="HOGENOM" id="CLU_878856_0_0_2"/>
<dbReference type="GO" id="GO:0003871">
    <property type="term" value="F:5-methyltetrahydropteroyltriglutamate-homocysteine S-methyltransferase activity"/>
    <property type="evidence" value="ECO:0007669"/>
    <property type="project" value="InterPro"/>
</dbReference>
<evidence type="ECO:0000313" key="2">
    <source>
        <dbReference type="EMBL" id="ADM27132.1"/>
    </source>
</evidence>
<evidence type="ECO:0000259" key="1">
    <source>
        <dbReference type="Pfam" id="PF01717"/>
    </source>
</evidence>
<dbReference type="BioCyc" id="IAGG583356:GHAH-295-MONOMER"/>
<dbReference type="InterPro" id="IPR038071">
    <property type="entry name" value="UROD/MetE-like_sf"/>
</dbReference>
<dbReference type="Proteomes" id="UP000001304">
    <property type="component" value="Chromosome"/>
</dbReference>
<dbReference type="GO" id="GO:0008270">
    <property type="term" value="F:zinc ion binding"/>
    <property type="evidence" value="ECO:0007669"/>
    <property type="project" value="InterPro"/>
</dbReference>
<dbReference type="EMBL" id="CP002098">
    <property type="protein sequence ID" value="ADM27132.1"/>
    <property type="molecule type" value="Genomic_DNA"/>
</dbReference>
<proteinExistence type="predicted"/>
<dbReference type="KEGG" id="iag:Igag_0284"/>